<dbReference type="Pfam" id="PF08647">
    <property type="entry name" value="BRE1"/>
    <property type="match status" value="1"/>
</dbReference>
<feature type="coiled-coil region" evidence="1">
    <location>
        <begin position="168"/>
        <end position="202"/>
    </location>
</feature>
<reference evidence="3 4" key="1">
    <citation type="journal article" date="2023" name="Commun. Biol.">
        <title>Genome analysis of Parmales, the sister group of diatoms, reveals the evolutionary specialization of diatoms from phago-mixotrophs to photoautotrophs.</title>
        <authorList>
            <person name="Ban H."/>
            <person name="Sato S."/>
            <person name="Yoshikawa S."/>
            <person name="Yamada K."/>
            <person name="Nakamura Y."/>
            <person name="Ichinomiya M."/>
            <person name="Sato N."/>
            <person name="Blanc-Mathieu R."/>
            <person name="Endo H."/>
            <person name="Kuwata A."/>
            <person name="Ogata H."/>
        </authorList>
    </citation>
    <scope>NUCLEOTIDE SEQUENCE [LARGE SCALE GENOMIC DNA]</scope>
</reference>
<dbReference type="PANTHER" id="PTHR16275">
    <property type="entry name" value="COILED-COIL DOMAIN-CONTAINING PROTEIN 40"/>
    <property type="match status" value="1"/>
</dbReference>
<accession>A0ABQ6MKF9</accession>
<organism evidence="3 4">
    <name type="scientific">Tetraparma gracilis</name>
    <dbReference type="NCBI Taxonomy" id="2962635"/>
    <lineage>
        <taxon>Eukaryota</taxon>
        <taxon>Sar</taxon>
        <taxon>Stramenopiles</taxon>
        <taxon>Ochrophyta</taxon>
        <taxon>Bolidophyceae</taxon>
        <taxon>Parmales</taxon>
        <taxon>Triparmaceae</taxon>
        <taxon>Tetraparma</taxon>
    </lineage>
</organism>
<feature type="coiled-coil region" evidence="1">
    <location>
        <begin position="780"/>
        <end position="842"/>
    </location>
</feature>
<feature type="coiled-coil region" evidence="1">
    <location>
        <begin position="654"/>
        <end position="756"/>
    </location>
</feature>
<name>A0ABQ6MKF9_9STRA</name>
<evidence type="ECO:0000313" key="4">
    <source>
        <dbReference type="Proteomes" id="UP001165060"/>
    </source>
</evidence>
<dbReference type="EMBL" id="BRYB01000311">
    <property type="protein sequence ID" value="GMI27489.1"/>
    <property type="molecule type" value="Genomic_DNA"/>
</dbReference>
<evidence type="ECO:0000256" key="2">
    <source>
        <dbReference type="SAM" id="MobiDB-lite"/>
    </source>
</evidence>
<comment type="caution">
    <text evidence="3">The sequence shown here is derived from an EMBL/GenBank/DDBJ whole genome shotgun (WGS) entry which is preliminary data.</text>
</comment>
<feature type="compositionally biased region" description="Acidic residues" evidence="2">
    <location>
        <begin position="37"/>
        <end position="47"/>
    </location>
</feature>
<evidence type="ECO:0000313" key="3">
    <source>
        <dbReference type="EMBL" id="GMI27489.1"/>
    </source>
</evidence>
<keyword evidence="1" id="KW-0175">Coiled coil</keyword>
<dbReference type="Proteomes" id="UP001165060">
    <property type="component" value="Unassembled WGS sequence"/>
</dbReference>
<gene>
    <name evidence="3" type="ORF">TeGR_g2562</name>
</gene>
<feature type="region of interest" description="Disordered" evidence="2">
    <location>
        <begin position="1"/>
        <end position="47"/>
    </location>
</feature>
<protein>
    <recommendedName>
        <fullName evidence="5">Coiled-coil domain-containing protein 40</fullName>
    </recommendedName>
</protein>
<dbReference type="InterPro" id="IPR037386">
    <property type="entry name" value="CCDC40"/>
</dbReference>
<sequence length="1064" mass="119923">MDQAGPPMGGLGPQDTGLSDDNMGSIPAAPMDGEIQPMEEDVGEEEGGGIQFEDENAYLEQAPEDAISDFAANPMMDRVQTALYTQLKRTYDRVMHEVLEKEVALNKVKASREECGVQLYGMQQQLAKLQVTLEGSHVKFNSIADVKGNAEGEITQLKEKHLAEKAAHDEVRKNVVKNQSELDALNETIRQVKRYNEEMSGEIAVTRRATYKAEENVKELEGVRKGQDVYIDGLNESVKKLQAEISLIEAQGAAQAKQTDEAKEMLAETGAEMELIAFEKKQLVQQWKSSIIALTRRDEALSAASSALKESQTSTKDFDTEIDGLKREILRAQAQNETFVNVKDRLEAEAKFIDETVAGIVAEREGISARMLMLKKSMASTLEEEVKVNAKTNIIASELNGIKSNVAVAVRERHMLEEGIHTNRHEQITASKATKNLAKQEKAFLAKLHEKEIDAADVNNEMARVKVDTLNTEAHNVQLRGTLDTCVLELREKDKLIEKYQLEIRQRNDEIEKKMYRVDRLNRKYEKMLDGVEDEESMGPLEASIKNIKKEIVKEDDEAETLQRLWLKDQTLLVQTASESDVITEKNNEYRAKVNIMSQKKVRLLQDINTNTASIKALKINIVILHSDMARLNDLVGRNSRMHEELKNENFVVEQEFIQELKDMEKEAVDMEAKIASTKASKNQILDEIVEAERQIMLWEKKIQLEKETQVTLDPTSSANEAKGMEREINSMRHRLNALRREQELMIKEMERAIHKREDIAVKHRNGIKEIKPGQEIHTLASLKKKVAALKKNFKQTAKETAQYAAAAAERQAQLAQLTGELEKSTSDYSVLEQTANQLQESINAKLYEKQRRQALLERQQKDITKFADLEAGKIQPIQSMEDEQFEIEKKNMIAAANASKVQAIIGHLKGKFPHLDQVLERVGHLAITADKSSILSSRVSSTLTDLPPGLESIEEGASSGCKRIKNMRGIPYTTDVHPRAFGRGQMLPYGVPPFRSGEFNAWVCDRRRVPSNRALVLFCVNVAIEQEEEEEPDAPMAPLIEKIALLPAVLVREICELAWGEHS</sequence>
<dbReference type="PANTHER" id="PTHR16275:SF8">
    <property type="entry name" value="COILED-COIL DOMAIN-CONTAINING PROTEIN 40"/>
    <property type="match status" value="1"/>
</dbReference>
<proteinExistence type="predicted"/>
<evidence type="ECO:0000256" key="1">
    <source>
        <dbReference type="SAM" id="Coils"/>
    </source>
</evidence>
<keyword evidence="4" id="KW-1185">Reference proteome</keyword>
<evidence type="ECO:0008006" key="5">
    <source>
        <dbReference type="Google" id="ProtNLM"/>
    </source>
</evidence>